<feature type="binding site" evidence="14">
    <location>
        <position position="1092"/>
    </location>
    <ligand>
        <name>[4Fe-4S] cluster</name>
        <dbReference type="ChEBI" id="CHEBI:49883"/>
    </ligand>
</feature>
<comment type="function">
    <text evidence="14">The heterodimer acts as both an ATP-dependent DNA helicase and an ATP-dependent, dual-direction single-stranded exonuclease. Recognizes the chi site generating a DNA molecule suitable for the initiation of homologous recombination. The AddB subunit has 5' -&gt; 3' nuclease activity but not helicase activity.</text>
</comment>
<comment type="subunit">
    <text evidence="14">Heterodimer of AddA and AddB.</text>
</comment>
<evidence type="ECO:0000259" key="16">
    <source>
        <dbReference type="PROSITE" id="PS51217"/>
    </source>
</evidence>
<feature type="binding site" evidence="14">
    <location>
        <position position="1086"/>
    </location>
    <ligand>
        <name>[4Fe-4S] cluster</name>
        <dbReference type="ChEBI" id="CHEBI:49883"/>
    </ligand>
</feature>
<keyword evidence="18" id="KW-1185">Reference proteome</keyword>
<evidence type="ECO:0000256" key="9">
    <source>
        <dbReference type="ARBA" id="ARBA00022840"/>
    </source>
</evidence>
<comment type="cofactor">
    <cofactor evidence="14">
        <name>Mg(2+)</name>
        <dbReference type="ChEBI" id="CHEBI:18420"/>
    </cofactor>
</comment>
<evidence type="ECO:0000256" key="7">
    <source>
        <dbReference type="ARBA" id="ARBA00022806"/>
    </source>
</evidence>
<keyword evidence="12 14" id="KW-0238">DNA-binding</keyword>
<keyword evidence="3 14" id="KW-0479">Metal-binding</keyword>
<keyword evidence="1 14" id="KW-0004">4Fe-4S</keyword>
<evidence type="ECO:0000256" key="2">
    <source>
        <dbReference type="ARBA" id="ARBA00022722"/>
    </source>
</evidence>
<dbReference type="EMBL" id="CP078093">
    <property type="protein sequence ID" value="QXM06535.1"/>
    <property type="molecule type" value="Genomic_DNA"/>
</dbReference>
<evidence type="ECO:0000256" key="11">
    <source>
        <dbReference type="ARBA" id="ARBA00023014"/>
    </source>
</evidence>
<gene>
    <name evidence="14 17" type="primary">addB</name>
    <name evidence="17" type="ORF">KVH43_01955</name>
</gene>
<dbReference type="PANTHER" id="PTHR30591:SF1">
    <property type="entry name" value="RECBCD ENZYME SUBUNIT RECC"/>
    <property type="match status" value="1"/>
</dbReference>
<sequence>MIRYIFGRAGTGKTYKILEEIKKRLEEHVQHKLILIVPEQFTLQAERDLIEKLDLPGIIDVEVLSFTRLAHKVLNEVGGITRIHINEQGKNMVLRKIIDEAEKSLSIYKKASQQDGFVAMFNDLLCELKQHDIYPLDLLNRLEALEKDSMLYQKLKDIAYIYEQFEEYLKGRYIDTEDYLNLLIEKMDEAKFLKNAEIWIDGFQSFTPQTYHIIEKIMTMAKHVTFTFTMPFVSKGKDGDLFKVSDDTYGKIHDIAMKYGMTGEIIDLDKNKRKVVKKSDEIKHIEEEFYAYPYKAYNKEVYNVSVFAGVNLYTEIENVAAKIVTLVRDRCYRWRDIAVVCNDMDNYAPLIRRVFDEYEIPYFLDKKRNIMHNPIIELILSSLRVVYRGYRYEDVFRFFKTGFSGVEVDTYEKLENYVLKYGIQGNKWKEPFILEYEKIDELNSCREKFIQNMQQLEKKIKGKRTVGEITKGLYDYLEQLDIHKKLEAWIDLLRSEGQLEYVNENTQIWNIVMEVFDQMVEIIGEQKITLKEYIKVLESGFSSIEIGIIPTTIDQVLVGNIQRSKSHDIKALFVVGVNDGVLPSGKDDNGILSDEERILMKEKDITLGYDSQKKAYEEKFVIYTTLTKPSEYLWVSYALADQEGKAMRPSILIDRFKKIFAKLDIKSDVIQNLEHQKNLIVTPKSTFKYLIENIRKKFDGKHVEDLWWDVYSWYYHNEEWNEKREGVIEGLFYNNQVEYIEANSAKKLYHLPIRSSVSRLEKFVNCPFAHFIKYGLKPKERKMFEVKAPDIGEIFHESMEKFTGKLRKENIAWRSLEKNQCDMMMDEVIDELVPNYGNGVMLSTNRYRYLVKRLKRISRRAVWTLTEHIKKSGFEPTGYEVTFGIDKMYPPIEIELSDGKKIYLEGRIDRIDIFSDEENEYVKIIDYKSGNKEFSLSDVYYGLQLQLMIYLDAVLRMKDKGEKEKKPAGIFYFKIDDPMIKTEEKAIEFIEKEIRRKLKMKGLVLKDVKIAYEMDRELDRYSDVIPVGLKKDGQFTSNSSAIDEETFMDLIRHVRKLITEITYEMMKGNIKMMPSKNGKQTACDYCSYTSICQFDSSLEDHEYRNMKKLSDNEVLKIIKEKEEGSSANKN</sequence>
<dbReference type="InterPro" id="IPR014017">
    <property type="entry name" value="DNA_helicase_UvrD-like_C"/>
</dbReference>
<dbReference type="InterPro" id="IPR049035">
    <property type="entry name" value="ADDB_N"/>
</dbReference>
<organism evidence="17 18">
    <name type="scientific">Crassaminicella indica</name>
    <dbReference type="NCBI Taxonomy" id="2855394"/>
    <lineage>
        <taxon>Bacteria</taxon>
        <taxon>Bacillati</taxon>
        <taxon>Bacillota</taxon>
        <taxon>Clostridia</taxon>
        <taxon>Eubacteriales</taxon>
        <taxon>Clostridiaceae</taxon>
        <taxon>Crassaminicella</taxon>
    </lineage>
</organism>
<comment type="cofactor">
    <cofactor evidence="14">
        <name>[4Fe-4S] cluster</name>
        <dbReference type="ChEBI" id="CHEBI:49883"/>
    </cofactor>
    <text evidence="14">Binds 1 [4Fe-4S] cluster.</text>
</comment>
<keyword evidence="15" id="KW-0175">Coiled coil</keyword>
<feature type="coiled-coil region" evidence="15">
    <location>
        <begin position="439"/>
        <end position="466"/>
    </location>
</feature>
<feature type="binding site" evidence="14">
    <location>
        <position position="766"/>
    </location>
    <ligand>
        <name>[4Fe-4S] cluster</name>
        <dbReference type="ChEBI" id="CHEBI:49883"/>
    </ligand>
</feature>
<evidence type="ECO:0000256" key="6">
    <source>
        <dbReference type="ARBA" id="ARBA00022801"/>
    </source>
</evidence>
<keyword evidence="4 14" id="KW-0547">Nucleotide-binding</keyword>
<keyword evidence="8 14" id="KW-0269">Exonuclease</keyword>
<dbReference type="RefSeq" id="WP_218283231.1">
    <property type="nucleotide sequence ID" value="NZ_CP078093.1"/>
</dbReference>
<dbReference type="Pfam" id="PF12705">
    <property type="entry name" value="PDDEXK_1"/>
    <property type="match status" value="1"/>
</dbReference>
<evidence type="ECO:0000313" key="18">
    <source>
        <dbReference type="Proteomes" id="UP000886818"/>
    </source>
</evidence>
<dbReference type="InterPro" id="IPR038726">
    <property type="entry name" value="PDDEXK_AddAB-type"/>
</dbReference>
<name>A0ABX8RFN1_9CLOT</name>
<evidence type="ECO:0000256" key="1">
    <source>
        <dbReference type="ARBA" id="ARBA00022485"/>
    </source>
</evidence>
<evidence type="ECO:0000256" key="3">
    <source>
        <dbReference type="ARBA" id="ARBA00022723"/>
    </source>
</evidence>
<evidence type="ECO:0000256" key="14">
    <source>
        <dbReference type="HAMAP-Rule" id="MF_01452"/>
    </source>
</evidence>
<dbReference type="GO" id="GO:0004386">
    <property type="term" value="F:helicase activity"/>
    <property type="evidence" value="ECO:0007669"/>
    <property type="project" value="UniProtKB-KW"/>
</dbReference>
<keyword evidence="2 14" id="KW-0540">Nuclease</keyword>
<keyword evidence="5 14" id="KW-0227">DNA damage</keyword>
<protein>
    <recommendedName>
        <fullName evidence="14">ATP-dependent helicase/deoxyribonuclease subunit B</fullName>
        <ecNumber evidence="14">3.1.-.-</ecNumber>
    </recommendedName>
    <alternativeName>
        <fullName evidence="14">ATP-dependent helicase/nuclease subunit AddB</fullName>
    </alternativeName>
</protein>
<evidence type="ECO:0000256" key="8">
    <source>
        <dbReference type="ARBA" id="ARBA00022839"/>
    </source>
</evidence>
<evidence type="ECO:0000256" key="12">
    <source>
        <dbReference type="ARBA" id="ARBA00023125"/>
    </source>
</evidence>
<accession>A0ABX8RFN1</accession>
<evidence type="ECO:0000256" key="13">
    <source>
        <dbReference type="ARBA" id="ARBA00023204"/>
    </source>
</evidence>
<keyword evidence="7 14" id="KW-0347">Helicase</keyword>
<reference evidence="17" key="1">
    <citation type="submission" date="2021-07" db="EMBL/GenBank/DDBJ databases">
        <title>Complete genome sequence of Crassaminicella sp. 143-21, isolated from a deep-sea hydrothermal vent.</title>
        <authorList>
            <person name="Li X."/>
        </authorList>
    </citation>
    <scope>NUCLEOTIDE SEQUENCE</scope>
    <source>
        <strain evidence="17">143-21</strain>
    </source>
</reference>
<keyword evidence="9 14" id="KW-0067">ATP-binding</keyword>
<evidence type="ECO:0000256" key="15">
    <source>
        <dbReference type="SAM" id="Coils"/>
    </source>
</evidence>
<dbReference type="PROSITE" id="PS51217">
    <property type="entry name" value="UVRD_HELICASE_CTER"/>
    <property type="match status" value="1"/>
</dbReference>
<evidence type="ECO:0000313" key="17">
    <source>
        <dbReference type="EMBL" id="QXM06535.1"/>
    </source>
</evidence>
<keyword evidence="13 14" id="KW-0234">DNA repair</keyword>
<keyword evidence="10 14" id="KW-0408">Iron</keyword>
<keyword evidence="11 14" id="KW-0411">Iron-sulfur</keyword>
<dbReference type="Pfam" id="PF13361">
    <property type="entry name" value="UvrD_C"/>
    <property type="match status" value="1"/>
</dbReference>
<dbReference type="Proteomes" id="UP000886818">
    <property type="component" value="Chromosome"/>
</dbReference>
<comment type="similarity">
    <text evidence="14">Belongs to the helicase family. AddB/RexB type 1 subfamily.</text>
</comment>
<dbReference type="InterPro" id="IPR014140">
    <property type="entry name" value="DNA_helicase_suAddB"/>
</dbReference>
<dbReference type="EC" id="3.1.-.-" evidence="14"/>
<evidence type="ECO:0000256" key="5">
    <source>
        <dbReference type="ARBA" id="ARBA00022763"/>
    </source>
</evidence>
<feature type="domain" description="UvrD-like helicase C-terminal" evidence="16">
    <location>
        <begin position="273"/>
        <end position="566"/>
    </location>
</feature>
<dbReference type="HAMAP" id="MF_01452">
    <property type="entry name" value="AddB_type1"/>
    <property type="match status" value="1"/>
</dbReference>
<dbReference type="Pfam" id="PF21445">
    <property type="entry name" value="ADDB_N"/>
    <property type="match status" value="1"/>
</dbReference>
<dbReference type="NCBIfam" id="TIGR02773">
    <property type="entry name" value="addB_Gpos"/>
    <property type="match status" value="1"/>
</dbReference>
<feature type="binding site" evidence="14">
    <location>
        <position position="1083"/>
    </location>
    <ligand>
        <name>[4Fe-4S] cluster</name>
        <dbReference type="ChEBI" id="CHEBI:49883"/>
    </ligand>
</feature>
<proteinExistence type="inferred from homology"/>
<dbReference type="PANTHER" id="PTHR30591">
    <property type="entry name" value="RECBCD ENZYME SUBUNIT RECC"/>
    <property type="match status" value="1"/>
</dbReference>
<keyword evidence="6 14" id="KW-0378">Hydrolase</keyword>
<evidence type="ECO:0000256" key="4">
    <source>
        <dbReference type="ARBA" id="ARBA00022741"/>
    </source>
</evidence>
<comment type="miscellaneous">
    <text evidence="14">Despite having conserved helicase domains, this subunit does not have helicase activity.</text>
</comment>
<evidence type="ECO:0000256" key="10">
    <source>
        <dbReference type="ARBA" id="ARBA00023004"/>
    </source>
</evidence>